<dbReference type="Proteomes" id="UP000007030">
    <property type="component" value="Chromosome"/>
</dbReference>
<dbReference type="GO" id="GO:0005829">
    <property type="term" value="C:cytosol"/>
    <property type="evidence" value="ECO:0007669"/>
    <property type="project" value="TreeGrafter"/>
</dbReference>
<organism evidence="7 8">
    <name type="scientific">Marinithermus hydrothermalis (strain DSM 14884 / JCM 11576 / T1)</name>
    <dbReference type="NCBI Taxonomy" id="869210"/>
    <lineage>
        <taxon>Bacteria</taxon>
        <taxon>Thermotogati</taxon>
        <taxon>Deinococcota</taxon>
        <taxon>Deinococci</taxon>
        <taxon>Thermales</taxon>
        <taxon>Thermaceae</taxon>
        <taxon>Marinithermus</taxon>
    </lineage>
</organism>
<keyword evidence="5" id="KW-0486">Methionine biosynthesis</keyword>
<dbReference type="STRING" id="869210.Marky_0394"/>
<dbReference type="NCBIfam" id="TIGR01704">
    <property type="entry name" value="MTA_SAH-Nsdase"/>
    <property type="match status" value="1"/>
</dbReference>
<dbReference type="KEGG" id="mhd:Marky_0394"/>
<dbReference type="EMBL" id="CP002630">
    <property type="protein sequence ID" value="AEB11147.1"/>
    <property type="molecule type" value="Genomic_DNA"/>
</dbReference>
<dbReference type="eggNOG" id="COG0775">
    <property type="taxonomic scope" value="Bacteria"/>
</dbReference>
<keyword evidence="3" id="KW-0028">Amino-acid biosynthesis</keyword>
<dbReference type="CDD" id="cd09008">
    <property type="entry name" value="MTAN"/>
    <property type="match status" value="1"/>
</dbReference>
<evidence type="ECO:0000256" key="2">
    <source>
        <dbReference type="ARBA" id="ARBA00011974"/>
    </source>
</evidence>
<dbReference type="HOGENOM" id="CLU_031248_2_0_0"/>
<evidence type="ECO:0000256" key="4">
    <source>
        <dbReference type="ARBA" id="ARBA00022801"/>
    </source>
</evidence>
<dbReference type="UniPathway" id="UPA00904">
    <property type="reaction ID" value="UER00871"/>
</dbReference>
<evidence type="ECO:0000256" key="1">
    <source>
        <dbReference type="ARBA" id="ARBA00004945"/>
    </source>
</evidence>
<accession>F2NKV8</accession>
<dbReference type="InterPro" id="IPR035994">
    <property type="entry name" value="Nucleoside_phosphorylase_sf"/>
</dbReference>
<dbReference type="GO" id="GO:0019284">
    <property type="term" value="P:L-methionine salvage from S-adenosylmethionine"/>
    <property type="evidence" value="ECO:0007669"/>
    <property type="project" value="TreeGrafter"/>
</dbReference>
<keyword evidence="8" id="KW-1185">Reference proteome</keyword>
<sequence length="231" mass="24359">MIALFAAEGAEAQALVERLVEPKRIEGPWVAHRGRLAGVEALVVETGVGKAAAAAAVGYVAARFAPEGAIWGGVAGALDPALEPGSVLIARDAVQWDVDITAFGRAPGELATGERFVQADPELTARLEEAARALGIKVRVGRVASADAFLADPARARWVREAFAADAVEMEGAAALWAARRLRLPMALVRVVTDGADDSAPGSFERFLEEASTRMARLLEATLRRGVLERV</sequence>
<evidence type="ECO:0000256" key="5">
    <source>
        <dbReference type="ARBA" id="ARBA00023167"/>
    </source>
</evidence>
<reference evidence="7 8" key="1">
    <citation type="journal article" date="2012" name="Stand. Genomic Sci.">
        <title>Complete genome sequence of the aerobic, heterotroph Marinithermus hydrothermalis type strain (T1(T)) from a deep-sea hydrothermal vent chimney.</title>
        <authorList>
            <person name="Copeland A."/>
            <person name="Gu W."/>
            <person name="Yasawong M."/>
            <person name="Lapidus A."/>
            <person name="Lucas S."/>
            <person name="Deshpande S."/>
            <person name="Pagani I."/>
            <person name="Tapia R."/>
            <person name="Cheng J.F."/>
            <person name="Goodwin L.A."/>
            <person name="Pitluck S."/>
            <person name="Liolios K."/>
            <person name="Ivanova N."/>
            <person name="Mavromatis K."/>
            <person name="Mikhailova N."/>
            <person name="Pati A."/>
            <person name="Chen A."/>
            <person name="Palaniappan K."/>
            <person name="Land M."/>
            <person name="Pan C."/>
            <person name="Brambilla E.M."/>
            <person name="Rohde M."/>
            <person name="Tindall B.J."/>
            <person name="Sikorski J."/>
            <person name="Goker M."/>
            <person name="Detter J.C."/>
            <person name="Bristow J."/>
            <person name="Eisen J.A."/>
            <person name="Markowitz V."/>
            <person name="Hugenholtz P."/>
            <person name="Kyrpides N.C."/>
            <person name="Klenk H.P."/>
            <person name="Woyke T."/>
        </authorList>
    </citation>
    <scope>NUCLEOTIDE SEQUENCE [LARGE SCALE GENOMIC DNA]</scope>
    <source>
        <strain evidence="8">DSM 14884 / JCM 11576 / T1</strain>
    </source>
</reference>
<dbReference type="InterPro" id="IPR010049">
    <property type="entry name" value="MTA_SAH_Nsdase"/>
</dbReference>
<comment type="pathway">
    <text evidence="1">Amino-acid biosynthesis; L-methionine biosynthesis via salvage pathway; S-methyl-5-thio-alpha-D-ribose 1-phosphate from S-methyl-5'-thioadenosine (hydrolase route): step 1/2.</text>
</comment>
<keyword evidence="4 7" id="KW-0378">Hydrolase</keyword>
<dbReference type="Pfam" id="PF01048">
    <property type="entry name" value="PNP_UDP_1"/>
    <property type="match status" value="1"/>
</dbReference>
<evidence type="ECO:0000313" key="7">
    <source>
        <dbReference type="EMBL" id="AEB11147.1"/>
    </source>
</evidence>
<proteinExistence type="predicted"/>
<feature type="domain" description="Nucleoside phosphorylase" evidence="6">
    <location>
        <begin position="2"/>
        <end position="224"/>
    </location>
</feature>
<dbReference type="PANTHER" id="PTHR46832:SF1">
    <property type="entry name" value="5'-METHYLTHIOADENOSINE_S-ADENOSYLHOMOCYSTEINE NUCLEOSIDASE"/>
    <property type="match status" value="1"/>
</dbReference>
<dbReference type="AlphaFoldDB" id="F2NKV8"/>
<gene>
    <name evidence="7" type="ordered locus">Marky_0394</name>
</gene>
<dbReference type="SUPFAM" id="SSF53167">
    <property type="entry name" value="Purine and uridine phosphorylases"/>
    <property type="match status" value="1"/>
</dbReference>
<dbReference type="OrthoDB" id="32556at2"/>
<dbReference type="GO" id="GO:0019509">
    <property type="term" value="P:L-methionine salvage from methylthioadenosine"/>
    <property type="evidence" value="ECO:0007669"/>
    <property type="project" value="UniProtKB-UniPathway"/>
</dbReference>
<keyword evidence="7" id="KW-0326">Glycosidase</keyword>
<dbReference type="GO" id="GO:0008930">
    <property type="term" value="F:methylthioadenosine nucleosidase activity"/>
    <property type="evidence" value="ECO:0007669"/>
    <property type="project" value="InterPro"/>
</dbReference>
<evidence type="ECO:0000256" key="3">
    <source>
        <dbReference type="ARBA" id="ARBA00022605"/>
    </source>
</evidence>
<dbReference type="NCBIfam" id="NF004079">
    <property type="entry name" value="PRK05584.1"/>
    <property type="match status" value="1"/>
</dbReference>
<dbReference type="PANTHER" id="PTHR46832">
    <property type="entry name" value="5'-METHYLTHIOADENOSINE/S-ADENOSYLHOMOCYSTEINE NUCLEOSIDASE"/>
    <property type="match status" value="1"/>
</dbReference>
<evidence type="ECO:0000259" key="6">
    <source>
        <dbReference type="Pfam" id="PF01048"/>
    </source>
</evidence>
<evidence type="ECO:0000313" key="8">
    <source>
        <dbReference type="Proteomes" id="UP000007030"/>
    </source>
</evidence>
<protein>
    <recommendedName>
        <fullName evidence="2">adenosylhomocysteine nucleosidase</fullName>
        <ecNumber evidence="2">3.2.2.9</ecNumber>
    </recommendedName>
</protein>
<dbReference type="EC" id="3.2.2.9" evidence="2"/>
<name>F2NKV8_MARHT</name>
<dbReference type="GO" id="GO:0008782">
    <property type="term" value="F:adenosylhomocysteine nucleosidase activity"/>
    <property type="evidence" value="ECO:0007669"/>
    <property type="project" value="UniProtKB-EC"/>
</dbReference>
<dbReference type="Gene3D" id="3.40.50.1580">
    <property type="entry name" value="Nucleoside phosphorylase domain"/>
    <property type="match status" value="1"/>
</dbReference>
<dbReference type="GO" id="GO:0009164">
    <property type="term" value="P:nucleoside catabolic process"/>
    <property type="evidence" value="ECO:0007669"/>
    <property type="project" value="InterPro"/>
</dbReference>
<dbReference type="RefSeq" id="WP_013703202.1">
    <property type="nucleotide sequence ID" value="NC_015387.1"/>
</dbReference>
<dbReference type="InterPro" id="IPR000845">
    <property type="entry name" value="Nucleoside_phosphorylase_d"/>
</dbReference>